<name>W4L657_9BACT</name>
<dbReference type="InterPro" id="IPR051604">
    <property type="entry name" value="Ergot_Alk_Oxidoreductase"/>
</dbReference>
<evidence type="ECO:0000313" key="2">
    <source>
        <dbReference type="Proteomes" id="UP000019140"/>
    </source>
</evidence>
<sequence length="327" mass="36087">PIFVGDLFDFRDLRNALAGVQRAYHCPPFAANVLHGTSLFALAAEEAKLEVVALMSAWNPHATHPSIFTRELWIAQNTARWMPSVDVIHVNPGLFAFTYFFGLPAVVHLGMLMLPYGDGLNAPPSNEDIAAVAAGVVANPAEHIGKRYRPTGPRLISPHDCAEIFGRILGRKVRYRDVSTRMFTKAAVAQGFSRFEIAQMRHYAEELRAGAYAVGAPTDHVEQVCGRPAEDFEVTARRYVEHPELVIPGFSMRSKWSALGQMLKTMLTKAPNPDQWEAVRGQPMLANPQLAHHSDAWLATAAKRDLNLLSATAEQRDVGATPIRLYA</sequence>
<dbReference type="EMBL" id="AZHX01002618">
    <property type="protein sequence ID" value="ETW93588.1"/>
    <property type="molecule type" value="Genomic_DNA"/>
</dbReference>
<gene>
    <name evidence="1" type="ORF">ETSY2_51170</name>
</gene>
<dbReference type="Gene3D" id="3.40.50.720">
    <property type="entry name" value="NAD(P)-binding Rossmann-like Domain"/>
    <property type="match status" value="1"/>
</dbReference>
<keyword evidence="2" id="KW-1185">Reference proteome</keyword>
<comment type="caution">
    <text evidence="1">The sequence shown here is derived from an EMBL/GenBank/DDBJ whole genome shotgun (WGS) entry which is preliminary data.</text>
</comment>
<dbReference type="InterPro" id="IPR036291">
    <property type="entry name" value="NAD(P)-bd_dom_sf"/>
</dbReference>
<protein>
    <recommendedName>
        <fullName evidence="3">NmrA-like domain-containing protein</fullName>
    </recommendedName>
</protein>
<dbReference type="PATRIC" id="fig|1429439.4.peg.8381"/>
<evidence type="ECO:0000313" key="1">
    <source>
        <dbReference type="EMBL" id="ETW93588.1"/>
    </source>
</evidence>
<dbReference type="PANTHER" id="PTHR43162:SF1">
    <property type="entry name" value="PRESTALK A DIFFERENTIATION PROTEIN A"/>
    <property type="match status" value="1"/>
</dbReference>
<dbReference type="AlphaFoldDB" id="W4L657"/>
<accession>W4L657</accession>
<dbReference type="Proteomes" id="UP000019140">
    <property type="component" value="Unassembled WGS sequence"/>
</dbReference>
<dbReference type="Gene3D" id="3.90.25.10">
    <property type="entry name" value="UDP-galactose 4-epimerase, domain 1"/>
    <property type="match status" value="1"/>
</dbReference>
<reference evidence="1 2" key="1">
    <citation type="journal article" date="2014" name="Nature">
        <title>An environmental bacterial taxon with a large and distinct metabolic repertoire.</title>
        <authorList>
            <person name="Wilson M.C."/>
            <person name="Mori T."/>
            <person name="Ruckert C."/>
            <person name="Uria A.R."/>
            <person name="Helf M.J."/>
            <person name="Takada K."/>
            <person name="Gernert C."/>
            <person name="Steffens U.A."/>
            <person name="Heycke N."/>
            <person name="Schmitt S."/>
            <person name="Rinke C."/>
            <person name="Helfrich E.J."/>
            <person name="Brachmann A.O."/>
            <person name="Gurgui C."/>
            <person name="Wakimoto T."/>
            <person name="Kracht M."/>
            <person name="Crusemann M."/>
            <person name="Hentschel U."/>
            <person name="Abe I."/>
            <person name="Matsunaga S."/>
            <person name="Kalinowski J."/>
            <person name="Takeyama H."/>
            <person name="Piel J."/>
        </authorList>
    </citation>
    <scope>NUCLEOTIDE SEQUENCE [LARGE SCALE GENOMIC DNA]</scope>
    <source>
        <strain evidence="2">TSY2</strain>
    </source>
</reference>
<dbReference type="HOGENOM" id="CLU_007383_10_6_7"/>
<organism evidence="1 2">
    <name type="scientific">Candidatus Entotheonella gemina</name>
    <dbReference type="NCBI Taxonomy" id="1429439"/>
    <lineage>
        <taxon>Bacteria</taxon>
        <taxon>Pseudomonadati</taxon>
        <taxon>Nitrospinota/Tectimicrobiota group</taxon>
        <taxon>Candidatus Tectimicrobiota</taxon>
        <taxon>Candidatus Entotheonellia</taxon>
        <taxon>Candidatus Entotheonellales</taxon>
        <taxon>Candidatus Entotheonellaceae</taxon>
        <taxon>Candidatus Entotheonella</taxon>
    </lineage>
</organism>
<dbReference type="PANTHER" id="PTHR43162">
    <property type="match status" value="1"/>
</dbReference>
<evidence type="ECO:0008006" key="3">
    <source>
        <dbReference type="Google" id="ProtNLM"/>
    </source>
</evidence>
<dbReference type="SUPFAM" id="SSF51735">
    <property type="entry name" value="NAD(P)-binding Rossmann-fold domains"/>
    <property type="match status" value="1"/>
</dbReference>
<feature type="non-terminal residue" evidence="1">
    <location>
        <position position="1"/>
    </location>
</feature>
<proteinExistence type="predicted"/>